<evidence type="ECO:0000256" key="4">
    <source>
        <dbReference type="ARBA" id="ARBA00005072"/>
    </source>
</evidence>
<evidence type="ECO:0000256" key="8">
    <source>
        <dbReference type="ARBA" id="ARBA00022898"/>
    </source>
</evidence>
<comment type="pathway">
    <text evidence="2 12">Amino-acid biosynthesis; L-isoleucine biosynthesis; L-isoleucine from 2-oxobutanoate: step 4/4.</text>
</comment>
<evidence type="ECO:0000256" key="2">
    <source>
        <dbReference type="ARBA" id="ARBA00004824"/>
    </source>
</evidence>
<dbReference type="GO" id="GO:0009098">
    <property type="term" value="P:L-leucine biosynthetic process"/>
    <property type="evidence" value="ECO:0007669"/>
    <property type="project" value="UniProtKB-UniPathway"/>
</dbReference>
<dbReference type="InterPro" id="IPR036038">
    <property type="entry name" value="Aminotransferase-like"/>
</dbReference>
<keyword evidence="14" id="KW-1185">Reference proteome</keyword>
<evidence type="ECO:0000256" key="5">
    <source>
        <dbReference type="ARBA" id="ARBA00009320"/>
    </source>
</evidence>
<dbReference type="Gene3D" id="3.30.470.10">
    <property type="match status" value="1"/>
</dbReference>
<comment type="catalytic activity">
    <reaction evidence="11 12">
        <text>L-leucine + 2-oxoglutarate = 4-methyl-2-oxopentanoate + L-glutamate</text>
        <dbReference type="Rhea" id="RHEA:18321"/>
        <dbReference type="ChEBI" id="CHEBI:16810"/>
        <dbReference type="ChEBI" id="CHEBI:17865"/>
        <dbReference type="ChEBI" id="CHEBI:29985"/>
        <dbReference type="ChEBI" id="CHEBI:57427"/>
        <dbReference type="EC" id="2.6.1.42"/>
    </reaction>
</comment>
<dbReference type="AlphaFoldDB" id="A0A1J4NPW6"/>
<keyword evidence="7 12" id="KW-0808">Transferase</keyword>
<comment type="pathway">
    <text evidence="3 12">Amino-acid biosynthesis; L-valine biosynthesis; L-valine from pyruvate: step 4/4.</text>
</comment>
<dbReference type="OrthoDB" id="9804984at2"/>
<evidence type="ECO:0000256" key="10">
    <source>
        <dbReference type="ARBA" id="ARBA00048798"/>
    </source>
</evidence>
<dbReference type="InterPro" id="IPR005785">
    <property type="entry name" value="B_amino_transI"/>
</dbReference>
<dbReference type="Gene3D" id="3.20.10.10">
    <property type="entry name" value="D-amino Acid Aminotransferase, subunit A, domain 2"/>
    <property type="match status" value="1"/>
</dbReference>
<dbReference type="RefSeq" id="WP_046591870.1">
    <property type="nucleotide sequence ID" value="NZ_LAVA02000097.1"/>
</dbReference>
<dbReference type="CDD" id="cd00449">
    <property type="entry name" value="PLPDE_IV"/>
    <property type="match status" value="1"/>
</dbReference>
<evidence type="ECO:0000313" key="14">
    <source>
        <dbReference type="Proteomes" id="UP000034196"/>
    </source>
</evidence>
<dbReference type="GO" id="GO:0052656">
    <property type="term" value="F:L-isoleucine-2-oxoglutarate transaminase activity"/>
    <property type="evidence" value="ECO:0007669"/>
    <property type="project" value="RHEA"/>
</dbReference>
<reference evidence="13" key="1">
    <citation type="submission" date="2016-10" db="EMBL/GenBank/DDBJ databases">
        <title>Genome sequence of Streptomyces mangrovisoli MUSC 149.</title>
        <authorList>
            <person name="Lee L.-H."/>
            <person name="Ser H.-L."/>
        </authorList>
    </citation>
    <scope>NUCLEOTIDE SEQUENCE [LARGE SCALE GENOMIC DNA]</scope>
    <source>
        <strain evidence="13">MUSC 149</strain>
    </source>
</reference>
<comment type="function">
    <text evidence="12">Acts on leucine, isoleucine and valine.</text>
</comment>
<name>A0A1J4NPW6_9ACTN</name>
<comment type="pathway">
    <text evidence="4 12">Amino-acid biosynthesis; L-leucine biosynthesis; L-leucine from 3-methyl-2-oxobutanoate: step 4/4.</text>
</comment>
<dbReference type="GO" id="GO:0009097">
    <property type="term" value="P:isoleucine biosynthetic process"/>
    <property type="evidence" value="ECO:0007669"/>
    <property type="project" value="UniProtKB-UniPathway"/>
</dbReference>
<comment type="catalytic activity">
    <reaction evidence="9 12">
        <text>L-valine + 2-oxoglutarate = 3-methyl-2-oxobutanoate + L-glutamate</text>
        <dbReference type="Rhea" id="RHEA:24813"/>
        <dbReference type="ChEBI" id="CHEBI:11851"/>
        <dbReference type="ChEBI" id="CHEBI:16810"/>
        <dbReference type="ChEBI" id="CHEBI:29985"/>
        <dbReference type="ChEBI" id="CHEBI:57762"/>
        <dbReference type="EC" id="2.6.1.42"/>
    </reaction>
</comment>
<evidence type="ECO:0000256" key="11">
    <source>
        <dbReference type="ARBA" id="ARBA00049229"/>
    </source>
</evidence>
<dbReference type="SUPFAM" id="SSF56752">
    <property type="entry name" value="D-aminoacid aminotransferase-like PLP-dependent enzymes"/>
    <property type="match status" value="1"/>
</dbReference>
<evidence type="ECO:0000256" key="1">
    <source>
        <dbReference type="ARBA" id="ARBA00001933"/>
    </source>
</evidence>
<dbReference type="InterPro" id="IPR001544">
    <property type="entry name" value="Aminotrans_IV"/>
</dbReference>
<evidence type="ECO:0000256" key="6">
    <source>
        <dbReference type="ARBA" id="ARBA00022576"/>
    </source>
</evidence>
<dbReference type="Proteomes" id="UP000034196">
    <property type="component" value="Unassembled WGS sequence"/>
</dbReference>
<organism evidence="13 14">
    <name type="scientific">Streptomyces mangrovisoli</name>
    <dbReference type="NCBI Taxonomy" id="1428628"/>
    <lineage>
        <taxon>Bacteria</taxon>
        <taxon>Bacillati</taxon>
        <taxon>Actinomycetota</taxon>
        <taxon>Actinomycetes</taxon>
        <taxon>Kitasatosporales</taxon>
        <taxon>Streptomycetaceae</taxon>
        <taxon>Streptomyces</taxon>
    </lineage>
</organism>
<comment type="caution">
    <text evidence="13">The sequence shown here is derived from an EMBL/GenBank/DDBJ whole genome shotgun (WGS) entry which is preliminary data.</text>
</comment>
<dbReference type="EMBL" id="LAVA02000097">
    <property type="protein sequence ID" value="OIJ63636.1"/>
    <property type="molecule type" value="Genomic_DNA"/>
</dbReference>
<comment type="catalytic activity">
    <reaction evidence="10 12">
        <text>L-isoleucine + 2-oxoglutarate = (S)-3-methyl-2-oxopentanoate + L-glutamate</text>
        <dbReference type="Rhea" id="RHEA:24801"/>
        <dbReference type="ChEBI" id="CHEBI:16810"/>
        <dbReference type="ChEBI" id="CHEBI:29985"/>
        <dbReference type="ChEBI" id="CHEBI:35146"/>
        <dbReference type="ChEBI" id="CHEBI:58045"/>
        <dbReference type="EC" id="2.6.1.42"/>
    </reaction>
</comment>
<keyword evidence="6 12" id="KW-0032">Aminotransferase</keyword>
<dbReference type="GO" id="GO:0052654">
    <property type="term" value="F:L-leucine-2-oxoglutarate transaminase activity"/>
    <property type="evidence" value="ECO:0007669"/>
    <property type="project" value="RHEA"/>
</dbReference>
<dbReference type="InterPro" id="IPR043131">
    <property type="entry name" value="BCAT-like_N"/>
</dbReference>
<dbReference type="STRING" id="1428628.WN71_032985"/>
<evidence type="ECO:0000256" key="3">
    <source>
        <dbReference type="ARBA" id="ARBA00004931"/>
    </source>
</evidence>
<keyword evidence="12" id="KW-0028">Amino-acid biosynthesis</keyword>
<dbReference type="InterPro" id="IPR050571">
    <property type="entry name" value="Class-IV_PLP-Dep_Aminotrnsfr"/>
</dbReference>
<protein>
    <recommendedName>
        <fullName evidence="12">Branched-chain-amino-acid aminotransferase</fullName>
        <shortName evidence="12">BCAT</shortName>
        <ecNumber evidence="12">2.6.1.42</ecNumber>
    </recommendedName>
</protein>
<dbReference type="EC" id="2.6.1.42" evidence="12"/>
<accession>A0A1J4NPW6</accession>
<dbReference type="GO" id="GO:0009099">
    <property type="term" value="P:L-valine biosynthetic process"/>
    <property type="evidence" value="ECO:0007669"/>
    <property type="project" value="UniProtKB-UniPathway"/>
</dbReference>
<evidence type="ECO:0000256" key="7">
    <source>
        <dbReference type="ARBA" id="ARBA00022679"/>
    </source>
</evidence>
<evidence type="ECO:0000256" key="9">
    <source>
        <dbReference type="ARBA" id="ARBA00048212"/>
    </source>
</evidence>
<evidence type="ECO:0000256" key="12">
    <source>
        <dbReference type="RuleBase" id="RU364094"/>
    </source>
</evidence>
<dbReference type="PANTHER" id="PTHR42743">
    <property type="entry name" value="AMINO-ACID AMINOTRANSFERASE"/>
    <property type="match status" value="1"/>
</dbReference>
<comment type="similarity">
    <text evidence="5 12">Belongs to the class-IV pyridoxal-phosphate-dependent aminotransferase family.</text>
</comment>
<gene>
    <name evidence="12" type="primary">ilvE</name>
    <name evidence="13" type="ORF">WN71_032985</name>
</gene>
<sequence>MSATTPEYAWLNGRLVPWDQCVIHARSQGAFWGANVFEGVRAYVAEDGSLNAFRMDDHLARLRRSMKSLRMEIDYSPDQLARACADLVLANDFGTDAHVCVVAYFGMGNGFDPMNTTTETGVHITSTPVPRSPAHDRGVAASISSWRRISDDAMPPRIKTGANYHNSRLAQHEALRNGFDTTLLLNARGTLAEAPGSCVVMVRDGELVTPPGTSGVLEGLTVDTVAALADEQLGLPLRRREIDRTELYVCDEVFLCGTMSELLPVTSVDRLPVGDGLPGPLTRALQGHYDDAVRARGKHPEWLTPITAENGEGAA</sequence>
<dbReference type="NCBIfam" id="TIGR01122">
    <property type="entry name" value="ilvE_I"/>
    <property type="match status" value="1"/>
</dbReference>
<dbReference type="Pfam" id="PF01063">
    <property type="entry name" value="Aminotran_4"/>
    <property type="match status" value="1"/>
</dbReference>
<comment type="cofactor">
    <cofactor evidence="1 12">
        <name>pyridoxal 5'-phosphate</name>
        <dbReference type="ChEBI" id="CHEBI:597326"/>
    </cofactor>
</comment>
<dbReference type="UniPathway" id="UPA00048">
    <property type="reaction ID" value="UER00073"/>
</dbReference>
<dbReference type="UniPathway" id="UPA00047">
    <property type="reaction ID" value="UER00058"/>
</dbReference>
<keyword evidence="8 12" id="KW-0663">Pyridoxal phosphate</keyword>
<evidence type="ECO:0000313" key="13">
    <source>
        <dbReference type="EMBL" id="OIJ63636.1"/>
    </source>
</evidence>
<dbReference type="PANTHER" id="PTHR42743:SF4">
    <property type="entry name" value="BRANCHED-CHAIN-AMINO-ACID AMINOTRANSFERASE-RELATED"/>
    <property type="match status" value="1"/>
</dbReference>
<proteinExistence type="inferred from homology"/>
<dbReference type="GO" id="GO:0052655">
    <property type="term" value="F:L-valine-2-oxoglutarate transaminase activity"/>
    <property type="evidence" value="ECO:0007669"/>
    <property type="project" value="RHEA"/>
</dbReference>
<dbReference type="FunFam" id="3.20.10.10:FF:000002">
    <property type="entry name" value="D-alanine aminotransferase"/>
    <property type="match status" value="1"/>
</dbReference>
<dbReference type="InterPro" id="IPR043132">
    <property type="entry name" value="BCAT-like_C"/>
</dbReference>
<keyword evidence="12" id="KW-0100">Branched-chain amino acid biosynthesis</keyword>
<dbReference type="UniPathway" id="UPA00049">
    <property type="reaction ID" value="UER00062"/>
</dbReference>